<feature type="region of interest" description="Disordered" evidence="1">
    <location>
        <begin position="126"/>
        <end position="147"/>
    </location>
</feature>
<dbReference type="AlphaFoldDB" id="K1TUW2"/>
<evidence type="ECO:0000256" key="1">
    <source>
        <dbReference type="SAM" id="MobiDB-lite"/>
    </source>
</evidence>
<feature type="region of interest" description="Disordered" evidence="1">
    <location>
        <begin position="205"/>
        <end position="243"/>
    </location>
</feature>
<feature type="compositionally biased region" description="Low complexity" evidence="1">
    <location>
        <begin position="63"/>
        <end position="96"/>
    </location>
</feature>
<keyword evidence="2" id="KW-1133">Transmembrane helix</keyword>
<feature type="transmembrane region" description="Helical" evidence="2">
    <location>
        <begin position="169"/>
        <end position="189"/>
    </location>
</feature>
<keyword evidence="2" id="KW-0472">Membrane</keyword>
<comment type="caution">
    <text evidence="3">The sequence shown here is derived from an EMBL/GenBank/DDBJ whole genome shotgun (WGS) entry which is preliminary data.</text>
</comment>
<evidence type="ECO:0000256" key="2">
    <source>
        <dbReference type="SAM" id="Phobius"/>
    </source>
</evidence>
<gene>
    <name evidence="3" type="ORF">LEA_04492</name>
</gene>
<proteinExistence type="predicted"/>
<dbReference type="EMBL" id="AJWY01002958">
    <property type="protein sequence ID" value="EKC76832.1"/>
    <property type="molecule type" value="Genomic_DNA"/>
</dbReference>
<keyword evidence="2" id="KW-0812">Transmembrane</keyword>
<accession>K1TUW2</accession>
<evidence type="ECO:0000313" key="3">
    <source>
        <dbReference type="EMBL" id="EKC76832.1"/>
    </source>
</evidence>
<protein>
    <submittedName>
        <fullName evidence="3">Uncharacterized protein</fullName>
    </submittedName>
</protein>
<reference evidence="3" key="1">
    <citation type="journal article" date="2013" name="Environ. Microbiol.">
        <title>Microbiota from the distal guts of lean and obese adolescents exhibit partial functional redundancy besides clear differences in community structure.</title>
        <authorList>
            <person name="Ferrer M."/>
            <person name="Ruiz A."/>
            <person name="Lanza F."/>
            <person name="Haange S.B."/>
            <person name="Oberbach A."/>
            <person name="Till H."/>
            <person name="Bargiela R."/>
            <person name="Campoy C."/>
            <person name="Segura M.T."/>
            <person name="Richter M."/>
            <person name="von Bergen M."/>
            <person name="Seifert J."/>
            <person name="Suarez A."/>
        </authorList>
    </citation>
    <scope>NUCLEOTIDE SEQUENCE</scope>
</reference>
<organism evidence="3">
    <name type="scientific">human gut metagenome</name>
    <dbReference type="NCBI Taxonomy" id="408170"/>
    <lineage>
        <taxon>unclassified sequences</taxon>
        <taxon>metagenomes</taxon>
        <taxon>organismal metagenomes</taxon>
    </lineage>
</organism>
<sequence length="243" mass="25790">MLRGLLCARGLNELEAAGEIDRFVFEVRHAVEHGLVCPLPGLGEMKGGTNGTIVFTYDPRPTAPVAAPEPETPVAESAGAPAASHDGGVAAAGADEASGEARNPSRRPQFDAGRMAETMKSAFTEPHVSPSAKMNPDPSVRGLRYGKPPKNTDAYTYVNRVPRRRGDRFIWIAIIAAALAVAAILYGYWREAREQAAETEWMDYTDPADAPAEGGEASAGEQTSADGTACRGFVAPDPLRLRA</sequence>
<feature type="compositionally biased region" description="Low complexity" evidence="1">
    <location>
        <begin position="207"/>
        <end position="221"/>
    </location>
</feature>
<feature type="region of interest" description="Disordered" evidence="1">
    <location>
        <begin position="60"/>
        <end position="109"/>
    </location>
</feature>
<name>K1TUW2_9ZZZZ</name>